<dbReference type="VEuPathDB" id="AmoebaDB:EHI8A_070480"/>
<name>A0A5K1UEH7_ENTHI</name>
<dbReference type="VEuPathDB" id="AmoebaDB:EHI7A_067560"/>
<dbReference type="AlphaFoldDB" id="A0A5K1UEH7"/>
<evidence type="ECO:0000313" key="1">
    <source>
        <dbReference type="EMBL" id="GAT96659.1"/>
    </source>
</evidence>
<dbReference type="VEuPathDB" id="AmoebaDB:EHI5A_078400"/>
<reference evidence="1 2" key="1">
    <citation type="submission" date="2016-05" db="EMBL/GenBank/DDBJ databases">
        <title>First whole genome sequencing of Entamoeba histolytica HM1:IMSS-clone-6.</title>
        <authorList>
            <person name="Mukherjee Avik.K."/>
            <person name="Izumyama S."/>
            <person name="Nakada-Tsukui K."/>
            <person name="Nozaki T."/>
        </authorList>
    </citation>
    <scope>NUCLEOTIDE SEQUENCE [LARGE SCALE GENOMIC DNA]</scope>
    <source>
        <strain evidence="1 2">HM1:IMSS clone 6</strain>
    </source>
</reference>
<dbReference type="VEuPathDB" id="AmoebaDB:EHI_058480"/>
<dbReference type="VEuPathDB" id="AmoebaDB:KM1_092920"/>
<protein>
    <submittedName>
        <fullName evidence="1">Uncharacterized protein</fullName>
    </submittedName>
</protein>
<comment type="caution">
    <text evidence="1">The sequence shown here is derived from an EMBL/GenBank/DDBJ whole genome shotgun (WGS) entry which is preliminary data.</text>
</comment>
<evidence type="ECO:0000313" key="2">
    <source>
        <dbReference type="Proteomes" id="UP000078387"/>
    </source>
</evidence>
<dbReference type="Proteomes" id="UP000078387">
    <property type="component" value="Unassembled WGS sequence"/>
</dbReference>
<dbReference type="OMA" id="EITIYLM"/>
<sequence length="176" mass="20803">MSLSVFTPVPIESFVITPKIASQSEEDLNEKICYSRFVSYQWNDEITIFVMLKYKKWQLSQRKYKTLNEFLKECSECLTTNFHFKKSPTQIRDKINNTKSSYANIIKKSSAQFSKEKNLPLTKKLFDFMNIYFNGKYVISIDTLEEQISLLMRKFMSHVNTSSQLKNAILKMKTYH</sequence>
<organism evidence="1 2">
    <name type="scientific">Entamoeba histolytica</name>
    <dbReference type="NCBI Taxonomy" id="5759"/>
    <lineage>
        <taxon>Eukaryota</taxon>
        <taxon>Amoebozoa</taxon>
        <taxon>Evosea</taxon>
        <taxon>Archamoebae</taxon>
        <taxon>Mastigamoebida</taxon>
        <taxon>Entamoebidae</taxon>
        <taxon>Entamoeba</taxon>
    </lineage>
</organism>
<accession>A0A5K1UEH7</accession>
<proteinExistence type="predicted"/>
<dbReference type="EMBL" id="BDEQ01000001">
    <property type="protein sequence ID" value="GAT96659.1"/>
    <property type="molecule type" value="Genomic_DNA"/>
</dbReference>
<gene>
    <name evidence="1" type="ORF">CL6EHI_058480</name>
</gene>